<dbReference type="PRINTS" id="PR00469">
    <property type="entry name" value="PNDRDTASEII"/>
</dbReference>
<dbReference type="InterPro" id="IPR050982">
    <property type="entry name" value="Auxin_biosynth/cation_transpt"/>
</dbReference>
<keyword evidence="3" id="KW-1185">Reference proteome</keyword>
<evidence type="ECO:0000313" key="2">
    <source>
        <dbReference type="EMBL" id="KAJ7732937.1"/>
    </source>
</evidence>
<dbReference type="Pfam" id="PF13738">
    <property type="entry name" value="Pyr_redox_3"/>
    <property type="match status" value="1"/>
</dbReference>
<dbReference type="SUPFAM" id="SSF51905">
    <property type="entry name" value="FAD/NAD(P)-binding domain"/>
    <property type="match status" value="2"/>
</dbReference>
<dbReference type="EMBL" id="JARJLG010000171">
    <property type="protein sequence ID" value="KAJ7732937.1"/>
    <property type="molecule type" value="Genomic_DNA"/>
</dbReference>
<evidence type="ECO:0000313" key="3">
    <source>
        <dbReference type="Proteomes" id="UP001215280"/>
    </source>
</evidence>
<dbReference type="Gene3D" id="3.50.50.60">
    <property type="entry name" value="FAD/NAD(P)-binding domain"/>
    <property type="match status" value="1"/>
</dbReference>
<sequence>MVIQAQEYRNPRPLTPSMMSVDYLTIASAWLRQFTNSLVFFDIPQAVSCFHDTGFLRDVLRARQDCSIPRRKPAGRRNHRSVRLDDREYLSPEYTDATSTIVSGFTFETAVGPGQGYFFLNPAAETGEWRAMGHEEAGPEDGVYGGHTLAWEDVARKRRMKIERDPHVLIIGGGQTGLNVGARFKQMNIPTLIVEKNARIGDNWRERYPTLTLHTIKRQHALLYQDYSRTWPVFTPKDKLAHWLEQYAESADLVVWTNSHPLPTPIYDPAAQRWTIVINRGGKHVTIHPIHIVVAAGTLGAPLYPVIRDPTRFRGIAFHAAHYHGGAPFAGKHVVVIGAGNSAADICQDLSFHGARSVTMVQRSSTCVVSAANIRVKMERSWSEGMPTDAGLKLNMGPDGSGSYVLSLERFGGYWLDVGCAKLIREGKVAVKQGVEAARFTEDSLMFNDGSSLPADVVIYATSYESIRDSMRALFSDRVIDRTSPVWGIDDEGELRGCYRASGHAGLWFACGNFPVSRFYSKQLALQIKAIELRLYKM</sequence>
<dbReference type="Proteomes" id="UP001215280">
    <property type="component" value="Unassembled WGS sequence"/>
</dbReference>
<dbReference type="PANTHER" id="PTHR43539:SF68">
    <property type="entry name" value="FLAVIN-BINDING MONOOXYGENASE-LIKE PROTEIN (AFU_ORTHOLOGUE AFUA_4G09220)"/>
    <property type="match status" value="1"/>
</dbReference>
<evidence type="ECO:0000256" key="1">
    <source>
        <dbReference type="ARBA" id="ARBA00023002"/>
    </source>
</evidence>
<dbReference type="GO" id="GO:0050660">
    <property type="term" value="F:flavin adenine dinucleotide binding"/>
    <property type="evidence" value="ECO:0007669"/>
    <property type="project" value="TreeGrafter"/>
</dbReference>
<reference evidence="2" key="1">
    <citation type="submission" date="2023-03" db="EMBL/GenBank/DDBJ databases">
        <title>Massive genome expansion in bonnet fungi (Mycena s.s.) driven by repeated elements and novel gene families across ecological guilds.</title>
        <authorList>
            <consortium name="Lawrence Berkeley National Laboratory"/>
            <person name="Harder C.B."/>
            <person name="Miyauchi S."/>
            <person name="Viragh M."/>
            <person name="Kuo A."/>
            <person name="Thoen E."/>
            <person name="Andreopoulos B."/>
            <person name="Lu D."/>
            <person name="Skrede I."/>
            <person name="Drula E."/>
            <person name="Henrissat B."/>
            <person name="Morin E."/>
            <person name="Kohler A."/>
            <person name="Barry K."/>
            <person name="LaButti K."/>
            <person name="Morin E."/>
            <person name="Salamov A."/>
            <person name="Lipzen A."/>
            <person name="Mereny Z."/>
            <person name="Hegedus B."/>
            <person name="Baldrian P."/>
            <person name="Stursova M."/>
            <person name="Weitz H."/>
            <person name="Taylor A."/>
            <person name="Grigoriev I.V."/>
            <person name="Nagy L.G."/>
            <person name="Martin F."/>
            <person name="Kauserud H."/>
        </authorList>
    </citation>
    <scope>NUCLEOTIDE SEQUENCE</scope>
    <source>
        <strain evidence="2">CBHHK188m</strain>
    </source>
</reference>
<accession>A0AAD7I1L0</accession>
<keyword evidence="1" id="KW-0560">Oxidoreductase</keyword>
<organism evidence="2 3">
    <name type="scientific">Mycena maculata</name>
    <dbReference type="NCBI Taxonomy" id="230809"/>
    <lineage>
        <taxon>Eukaryota</taxon>
        <taxon>Fungi</taxon>
        <taxon>Dikarya</taxon>
        <taxon>Basidiomycota</taxon>
        <taxon>Agaricomycotina</taxon>
        <taxon>Agaricomycetes</taxon>
        <taxon>Agaricomycetidae</taxon>
        <taxon>Agaricales</taxon>
        <taxon>Marasmiineae</taxon>
        <taxon>Mycenaceae</taxon>
        <taxon>Mycena</taxon>
    </lineage>
</organism>
<comment type="caution">
    <text evidence="2">The sequence shown here is derived from an EMBL/GenBank/DDBJ whole genome shotgun (WGS) entry which is preliminary data.</text>
</comment>
<gene>
    <name evidence="2" type="ORF">DFH07DRAFT_906068</name>
</gene>
<protein>
    <submittedName>
        <fullName evidence="2">FAD/NAD-P-binding domain-containing protein</fullName>
    </submittedName>
</protein>
<dbReference type="InterPro" id="IPR036188">
    <property type="entry name" value="FAD/NAD-bd_sf"/>
</dbReference>
<dbReference type="GO" id="GO:0004497">
    <property type="term" value="F:monooxygenase activity"/>
    <property type="evidence" value="ECO:0007669"/>
    <property type="project" value="TreeGrafter"/>
</dbReference>
<proteinExistence type="predicted"/>
<dbReference type="AlphaFoldDB" id="A0AAD7I1L0"/>
<dbReference type="PANTHER" id="PTHR43539">
    <property type="entry name" value="FLAVIN-BINDING MONOOXYGENASE-LIKE PROTEIN (AFU_ORTHOLOGUE AFUA_4G09220)"/>
    <property type="match status" value="1"/>
</dbReference>
<name>A0AAD7I1L0_9AGAR</name>